<keyword evidence="2" id="KW-1185">Reference proteome</keyword>
<evidence type="ECO:0000313" key="2">
    <source>
        <dbReference type="Proteomes" id="UP000024635"/>
    </source>
</evidence>
<name>A0A016V544_9BILA</name>
<protein>
    <submittedName>
        <fullName evidence="1">Uncharacterized protein</fullName>
    </submittedName>
</protein>
<gene>
    <name evidence="1" type="primary">Acey_s0018.g3722</name>
    <name evidence="1" type="ORF">Y032_0018g3722</name>
</gene>
<evidence type="ECO:0000313" key="1">
    <source>
        <dbReference type="EMBL" id="EYC22112.1"/>
    </source>
</evidence>
<comment type="caution">
    <text evidence="1">The sequence shown here is derived from an EMBL/GenBank/DDBJ whole genome shotgun (WGS) entry which is preliminary data.</text>
</comment>
<reference evidence="2" key="1">
    <citation type="journal article" date="2015" name="Nat. Genet.">
        <title>The genome and transcriptome of the zoonotic hookworm Ancylostoma ceylanicum identify infection-specific gene families.</title>
        <authorList>
            <person name="Schwarz E.M."/>
            <person name="Hu Y."/>
            <person name="Antoshechkin I."/>
            <person name="Miller M.M."/>
            <person name="Sternberg P.W."/>
            <person name="Aroian R.V."/>
        </authorList>
    </citation>
    <scope>NUCLEOTIDE SEQUENCE</scope>
    <source>
        <strain evidence="2">HY135</strain>
    </source>
</reference>
<organism evidence="1 2">
    <name type="scientific">Ancylostoma ceylanicum</name>
    <dbReference type="NCBI Taxonomy" id="53326"/>
    <lineage>
        <taxon>Eukaryota</taxon>
        <taxon>Metazoa</taxon>
        <taxon>Ecdysozoa</taxon>
        <taxon>Nematoda</taxon>
        <taxon>Chromadorea</taxon>
        <taxon>Rhabditida</taxon>
        <taxon>Rhabditina</taxon>
        <taxon>Rhabditomorpha</taxon>
        <taxon>Strongyloidea</taxon>
        <taxon>Ancylostomatidae</taxon>
        <taxon>Ancylostomatinae</taxon>
        <taxon>Ancylostoma</taxon>
    </lineage>
</organism>
<dbReference type="Proteomes" id="UP000024635">
    <property type="component" value="Unassembled WGS sequence"/>
</dbReference>
<accession>A0A016V544</accession>
<proteinExistence type="predicted"/>
<dbReference type="EMBL" id="JARK01001354">
    <property type="protein sequence ID" value="EYC22112.1"/>
    <property type="molecule type" value="Genomic_DNA"/>
</dbReference>
<sequence length="77" mass="8833">MGISCLMPNESALRYGLLAQGVPMGGLCLQLQPYWYRPSDWLVPPIFQTGGMIPSIQMFHYCFRENQPTCRPIRLRS</sequence>
<dbReference type="AlphaFoldDB" id="A0A016V544"/>